<dbReference type="EMBL" id="GBXM01081152">
    <property type="protein sequence ID" value="JAH27425.1"/>
    <property type="molecule type" value="Transcribed_RNA"/>
</dbReference>
<dbReference type="EMBL" id="GBXM01083744">
    <property type="protein sequence ID" value="JAH24833.1"/>
    <property type="molecule type" value="Transcribed_RNA"/>
</dbReference>
<reference evidence="1" key="1">
    <citation type="submission" date="2014-11" db="EMBL/GenBank/DDBJ databases">
        <authorList>
            <person name="Amaro Gonzalez C."/>
        </authorList>
    </citation>
    <scope>NUCLEOTIDE SEQUENCE</scope>
</reference>
<evidence type="ECO:0000313" key="1">
    <source>
        <dbReference type="EMBL" id="JAH24833.1"/>
    </source>
</evidence>
<name>A0A0E9R937_ANGAN</name>
<reference evidence="1" key="2">
    <citation type="journal article" date="2015" name="Fish Shellfish Immunol.">
        <title>Early steps in the European eel (Anguilla anguilla)-Vibrio vulnificus interaction in the gills: Role of the RtxA13 toxin.</title>
        <authorList>
            <person name="Callol A."/>
            <person name="Pajuelo D."/>
            <person name="Ebbesson L."/>
            <person name="Teles M."/>
            <person name="MacKenzie S."/>
            <person name="Amaro C."/>
        </authorList>
    </citation>
    <scope>NUCLEOTIDE SEQUENCE</scope>
</reference>
<proteinExistence type="predicted"/>
<organism evidence="1">
    <name type="scientific">Anguilla anguilla</name>
    <name type="common">European freshwater eel</name>
    <name type="synonym">Muraena anguilla</name>
    <dbReference type="NCBI Taxonomy" id="7936"/>
    <lineage>
        <taxon>Eukaryota</taxon>
        <taxon>Metazoa</taxon>
        <taxon>Chordata</taxon>
        <taxon>Craniata</taxon>
        <taxon>Vertebrata</taxon>
        <taxon>Euteleostomi</taxon>
        <taxon>Actinopterygii</taxon>
        <taxon>Neopterygii</taxon>
        <taxon>Teleostei</taxon>
        <taxon>Anguilliformes</taxon>
        <taxon>Anguillidae</taxon>
        <taxon>Anguilla</taxon>
    </lineage>
</organism>
<protein>
    <submittedName>
        <fullName evidence="1">Uncharacterized protein</fullName>
    </submittedName>
</protein>
<sequence length="36" mass="4259">MLLEKCCCKHTTQHFSQANVRIKDLHLLKLQRIVLP</sequence>
<dbReference type="AlphaFoldDB" id="A0A0E9R937"/>
<accession>A0A0E9R937</accession>